<comment type="caution">
    <text evidence="2">The sequence shown here is derived from an EMBL/GenBank/DDBJ whole genome shotgun (WGS) entry which is preliminary data.</text>
</comment>
<feature type="compositionally biased region" description="Polar residues" evidence="1">
    <location>
        <begin position="1"/>
        <end position="43"/>
    </location>
</feature>
<evidence type="ECO:0000256" key="1">
    <source>
        <dbReference type="SAM" id="MobiDB-lite"/>
    </source>
</evidence>
<evidence type="ECO:0000313" key="3">
    <source>
        <dbReference type="Proteomes" id="UP001576774"/>
    </source>
</evidence>
<protein>
    <submittedName>
        <fullName evidence="2">Uncharacterized protein</fullName>
    </submittedName>
</protein>
<sequence>MNEPNNFYSTEQGYGTNGYETDSSGYSSEGYQNNGYNHQQSKAYSPPDYFADGYRENVFEGSLNLADTPWTENAANPNPHFDSRETNIDFDFDFDCDELEL</sequence>
<organism evidence="2 3">
    <name type="scientific">Floridaenema aerugineum BLCC-F46</name>
    <dbReference type="NCBI Taxonomy" id="3153654"/>
    <lineage>
        <taxon>Bacteria</taxon>
        <taxon>Bacillati</taxon>
        <taxon>Cyanobacteriota</taxon>
        <taxon>Cyanophyceae</taxon>
        <taxon>Oscillatoriophycideae</taxon>
        <taxon>Aerosakkonematales</taxon>
        <taxon>Aerosakkonemataceae</taxon>
        <taxon>Floridanema</taxon>
        <taxon>Floridanema aerugineum</taxon>
    </lineage>
</organism>
<gene>
    <name evidence="2" type="ORF">ACE1CC_27195</name>
</gene>
<evidence type="ECO:0000313" key="2">
    <source>
        <dbReference type="EMBL" id="MFB2880551.1"/>
    </source>
</evidence>
<name>A0ABV4XDE8_9CYAN</name>
<dbReference type="RefSeq" id="WP_413273563.1">
    <property type="nucleotide sequence ID" value="NZ_JBHFNQ010000206.1"/>
</dbReference>
<accession>A0ABV4XDE8</accession>
<keyword evidence="3" id="KW-1185">Reference proteome</keyword>
<proteinExistence type="predicted"/>
<reference evidence="2 3" key="1">
    <citation type="submission" date="2024-09" db="EMBL/GenBank/DDBJ databases">
        <title>Floridaenema gen nov. (Aerosakkonemataceae, Aerosakkonematales ord. nov., Cyanobacteria) from benthic tropical and subtropical fresh waters, with the description of four new species.</title>
        <authorList>
            <person name="Moretto J.A."/>
            <person name="Berthold D.E."/>
            <person name="Lefler F.W."/>
            <person name="Huang I.-S."/>
            <person name="Laughinghouse H. IV."/>
        </authorList>
    </citation>
    <scope>NUCLEOTIDE SEQUENCE [LARGE SCALE GENOMIC DNA]</scope>
    <source>
        <strain evidence="2 3">BLCC-F46</strain>
    </source>
</reference>
<dbReference type="Proteomes" id="UP001576774">
    <property type="component" value="Unassembled WGS sequence"/>
</dbReference>
<dbReference type="EMBL" id="JBHFNQ010000206">
    <property type="protein sequence ID" value="MFB2880551.1"/>
    <property type="molecule type" value="Genomic_DNA"/>
</dbReference>
<feature type="region of interest" description="Disordered" evidence="1">
    <location>
        <begin position="1"/>
        <end position="49"/>
    </location>
</feature>